<evidence type="ECO:0000256" key="2">
    <source>
        <dbReference type="SAM" id="Phobius"/>
    </source>
</evidence>
<dbReference type="AlphaFoldDB" id="A0A7R8H198"/>
<feature type="compositionally biased region" description="Basic and acidic residues" evidence="1">
    <location>
        <begin position="432"/>
        <end position="446"/>
    </location>
</feature>
<dbReference type="OrthoDB" id="6507260at2759"/>
<feature type="transmembrane region" description="Helical" evidence="2">
    <location>
        <begin position="12"/>
        <end position="32"/>
    </location>
</feature>
<keyword evidence="4" id="KW-1185">Reference proteome</keyword>
<evidence type="ECO:0000256" key="1">
    <source>
        <dbReference type="SAM" id="MobiDB-lite"/>
    </source>
</evidence>
<keyword evidence="2" id="KW-0472">Membrane</keyword>
<feature type="region of interest" description="Disordered" evidence="1">
    <location>
        <begin position="167"/>
        <end position="202"/>
    </location>
</feature>
<organism evidence="3 4">
    <name type="scientific">Lepeophtheirus salmonis</name>
    <name type="common">Salmon louse</name>
    <name type="synonym">Caligus salmonis</name>
    <dbReference type="NCBI Taxonomy" id="72036"/>
    <lineage>
        <taxon>Eukaryota</taxon>
        <taxon>Metazoa</taxon>
        <taxon>Ecdysozoa</taxon>
        <taxon>Arthropoda</taxon>
        <taxon>Crustacea</taxon>
        <taxon>Multicrustacea</taxon>
        <taxon>Hexanauplia</taxon>
        <taxon>Copepoda</taxon>
        <taxon>Siphonostomatoida</taxon>
        <taxon>Caligidae</taxon>
        <taxon>Lepeophtheirus</taxon>
    </lineage>
</organism>
<proteinExistence type="predicted"/>
<sequence>MAIRGCSQLSNTGATMGTLTEVVLLLWVLVYIPKFESASVFRRMIHDGGEKHEQIDRAHRVQDIFLNKLENKKPFAIFPFWNKATTTVLPSLITTTTTIVDPTTNSPFASSFNLDIQFPSSNINNNKKKRVLSRTRVPSITAVANNKGIADPASPSNKASYSNLIKRARQRRRRKPVVRPPPSRVRRTTTLSPPPFSKDGITPTIMTQLHTVSEMLVTRNVTSTRTVTESPLNYTNTIAFMLDDFTEFPSSPLPPHPLQVTTTVSFPTTTIATVTTTTTTTSKLPSGFFFQQHHRHPSAPLLSTGPSSPTFTHKEQQGFTEELEKEEDQITTTVSPIPEFYLEITTKLPDITTTFYPLHIQEQQREELRSPKKIRDSPVKIELLNPFEEHDKEVERVPREENTMSPSTVPEEGDAKIETLKLKEGSAALESIESKDGNEDFQKIGDDSGEYPEIYQGQYHEVNPGQYHEVNPGQYYEKNPGQYHEINPGQYVHHSETEEGNPTTIQIHHRDEDKKVYNVQSKVDEFIIGEYGTISKSSGQTLQGVRYTAIGESVDSKLIYDTLIKFFNFQ</sequence>
<keyword evidence="2" id="KW-0812">Transmembrane</keyword>
<name>A0A7R8H198_LEPSM</name>
<keyword evidence="2" id="KW-1133">Transmembrane helix</keyword>
<evidence type="ECO:0000313" key="4">
    <source>
        <dbReference type="Proteomes" id="UP000675881"/>
    </source>
</evidence>
<feature type="region of interest" description="Disordered" evidence="1">
    <location>
        <begin position="429"/>
        <end position="451"/>
    </location>
</feature>
<protein>
    <submittedName>
        <fullName evidence="3">(salmon louse) hypothetical protein</fullName>
    </submittedName>
</protein>
<reference evidence="3" key="1">
    <citation type="submission" date="2021-02" db="EMBL/GenBank/DDBJ databases">
        <authorList>
            <person name="Bekaert M."/>
        </authorList>
    </citation>
    <scope>NUCLEOTIDE SEQUENCE</scope>
    <source>
        <strain evidence="3">IoA-00</strain>
    </source>
</reference>
<dbReference type="EMBL" id="HG994589">
    <property type="protein sequence ID" value="CAF2790371.1"/>
    <property type="molecule type" value="Genomic_DNA"/>
</dbReference>
<dbReference type="Proteomes" id="UP000675881">
    <property type="component" value="Chromosome 10"/>
</dbReference>
<gene>
    <name evidence="3" type="ORF">LSAA_2750</name>
</gene>
<feature type="compositionally biased region" description="Basic residues" evidence="1">
    <location>
        <begin position="167"/>
        <end position="177"/>
    </location>
</feature>
<accession>A0A7R8H198</accession>
<evidence type="ECO:0000313" key="3">
    <source>
        <dbReference type="EMBL" id="CAF2790371.1"/>
    </source>
</evidence>